<gene>
    <name evidence="2" type="ORF">BECKFW1821A_GA0114235_10954</name>
</gene>
<dbReference type="EMBL" id="CAADEW010000095">
    <property type="protein sequence ID" value="VFJ59877.1"/>
    <property type="molecule type" value="Genomic_DNA"/>
</dbReference>
<evidence type="ECO:0000256" key="1">
    <source>
        <dbReference type="SAM" id="MobiDB-lite"/>
    </source>
</evidence>
<evidence type="ECO:0000313" key="2">
    <source>
        <dbReference type="EMBL" id="VFJ59877.1"/>
    </source>
</evidence>
<accession>A0A450T086</accession>
<sequence length="173" mass="19802">MTVSEGLASSTYTYHPDSHLLHTVARPELRDGEPVATDFGYYRNNKAFDYVDALGNTETLDYDLYRRRTRVTDPRGGMREYSYYDVNGAFIKLLEPDGAILTFQNTRDGLRYVKTDGIGYTTRYFYRLHRALTDLPSDTGGEISLEQDPFGHTTQVDYGPYNQPSRIRGKSRS</sequence>
<proteinExistence type="predicted"/>
<dbReference type="InterPro" id="IPR006530">
    <property type="entry name" value="YD"/>
</dbReference>
<organism evidence="2">
    <name type="scientific">Candidatus Kentrum sp. FW</name>
    <dbReference type="NCBI Taxonomy" id="2126338"/>
    <lineage>
        <taxon>Bacteria</taxon>
        <taxon>Pseudomonadati</taxon>
        <taxon>Pseudomonadota</taxon>
        <taxon>Gammaproteobacteria</taxon>
        <taxon>Candidatus Kentrum</taxon>
    </lineage>
</organism>
<feature type="region of interest" description="Disordered" evidence="1">
    <location>
        <begin position="149"/>
        <end position="173"/>
    </location>
</feature>
<name>A0A450T086_9GAMM</name>
<protein>
    <submittedName>
        <fullName evidence="2">YD repeat-containing protein</fullName>
    </submittedName>
</protein>
<dbReference type="Gene3D" id="2.180.10.10">
    <property type="entry name" value="RHS repeat-associated core"/>
    <property type="match status" value="1"/>
</dbReference>
<dbReference type="AlphaFoldDB" id="A0A450T086"/>
<reference evidence="2" key="1">
    <citation type="submission" date="2019-02" db="EMBL/GenBank/DDBJ databases">
        <authorList>
            <person name="Gruber-Vodicka R. H."/>
            <person name="Seah K. B. B."/>
        </authorList>
    </citation>
    <scope>NUCLEOTIDE SEQUENCE</scope>
    <source>
        <strain evidence="2">BECK_BZ15</strain>
    </source>
</reference>
<dbReference type="NCBIfam" id="TIGR01643">
    <property type="entry name" value="YD_repeat_2x"/>
    <property type="match status" value="1"/>
</dbReference>